<protein>
    <submittedName>
        <fullName evidence="2">Uncharacterized protein</fullName>
    </submittedName>
</protein>
<accession>A0A8C2BYR4</accession>
<proteinExistence type="predicted"/>
<dbReference type="SUPFAM" id="SSF81665">
    <property type="entry name" value="Calcium ATPase, transmembrane domain M"/>
    <property type="match status" value="1"/>
</dbReference>
<name>A0A8C2BYR4_CYPCA</name>
<keyword evidence="1" id="KW-0472">Membrane</keyword>
<dbReference type="AlphaFoldDB" id="A0A8C2BYR4"/>
<reference evidence="2" key="1">
    <citation type="submission" date="2025-08" db="UniProtKB">
        <authorList>
            <consortium name="Ensembl"/>
        </authorList>
    </citation>
    <scope>IDENTIFICATION</scope>
</reference>
<organism evidence="2 3">
    <name type="scientific">Cyprinus carpio</name>
    <name type="common">Common carp</name>
    <dbReference type="NCBI Taxonomy" id="7962"/>
    <lineage>
        <taxon>Eukaryota</taxon>
        <taxon>Metazoa</taxon>
        <taxon>Chordata</taxon>
        <taxon>Craniata</taxon>
        <taxon>Vertebrata</taxon>
        <taxon>Euteleostomi</taxon>
        <taxon>Actinopterygii</taxon>
        <taxon>Neopterygii</taxon>
        <taxon>Teleostei</taxon>
        <taxon>Ostariophysi</taxon>
        <taxon>Cypriniformes</taxon>
        <taxon>Cyprinidae</taxon>
        <taxon>Cyprininae</taxon>
        <taxon>Cyprinus</taxon>
    </lineage>
</organism>
<feature type="transmembrane region" description="Helical" evidence="1">
    <location>
        <begin position="12"/>
        <end position="33"/>
    </location>
</feature>
<dbReference type="Ensembl" id="ENSCCRT00020005085.1">
    <property type="protein sequence ID" value="ENSCCRP00020004467.1"/>
    <property type="gene ID" value="ENSCCRG00020002567.1"/>
</dbReference>
<evidence type="ECO:0000256" key="1">
    <source>
        <dbReference type="SAM" id="Phobius"/>
    </source>
</evidence>
<dbReference type="Proteomes" id="UP000694701">
    <property type="component" value="Unplaced"/>
</dbReference>
<keyword evidence="1" id="KW-1133">Transmembrane helix</keyword>
<evidence type="ECO:0000313" key="2">
    <source>
        <dbReference type="Ensembl" id="ENSCCRP00020004467.1"/>
    </source>
</evidence>
<dbReference type="InterPro" id="IPR023298">
    <property type="entry name" value="ATPase_P-typ_TM_dom_sf"/>
</dbReference>
<dbReference type="Gene3D" id="1.20.1110.10">
    <property type="entry name" value="Calcium-transporting ATPase, transmembrane domain"/>
    <property type="match status" value="1"/>
</dbReference>
<evidence type="ECO:0000313" key="3">
    <source>
        <dbReference type="Proteomes" id="UP000694701"/>
    </source>
</evidence>
<keyword evidence="1" id="KW-0812">Transmembrane</keyword>
<sequence>MWTPCLYFSHLYFILFFIVGYISTLATTFLFLLQMIFKLTHLNVEQWMVVLKLSFPVILIDEVLKFVARNYVDSKFSNILFTSTETEYIYIQKLRKTNKFNKCALDTCTVSRTHAL</sequence>